<dbReference type="GO" id="GO:0006696">
    <property type="term" value="P:ergosterol biosynthetic process"/>
    <property type="evidence" value="ECO:0007669"/>
    <property type="project" value="TreeGrafter"/>
</dbReference>
<name>E2AW62_CAMFO</name>
<dbReference type="STRING" id="104421.E2AW62"/>
<dbReference type="PANTHER" id="PTHR43290">
    <property type="entry name" value="MEVALONATE KINASE"/>
    <property type="match status" value="1"/>
</dbReference>
<keyword evidence="4" id="KW-0460">Magnesium</keyword>
<evidence type="ECO:0000256" key="1">
    <source>
        <dbReference type="ARBA" id="ARBA00022490"/>
    </source>
</evidence>
<evidence type="ECO:0000256" key="4">
    <source>
        <dbReference type="ARBA" id="ARBA00022842"/>
    </source>
</evidence>
<organism evidence="6">
    <name type="scientific">Camponotus floridanus</name>
    <name type="common">Florida carpenter ant</name>
    <dbReference type="NCBI Taxonomy" id="104421"/>
    <lineage>
        <taxon>Eukaryota</taxon>
        <taxon>Metazoa</taxon>
        <taxon>Ecdysozoa</taxon>
        <taxon>Arthropoda</taxon>
        <taxon>Hexapoda</taxon>
        <taxon>Insecta</taxon>
        <taxon>Pterygota</taxon>
        <taxon>Neoptera</taxon>
        <taxon>Endopterygota</taxon>
        <taxon>Hymenoptera</taxon>
        <taxon>Apocrita</taxon>
        <taxon>Aculeata</taxon>
        <taxon>Formicoidea</taxon>
        <taxon>Formicidae</taxon>
        <taxon>Formicinae</taxon>
        <taxon>Camponotus</taxon>
    </lineage>
</organism>
<proteinExistence type="predicted"/>
<sequence>MEELGVIGASAMYCRKGTRSSMCLLDSSVGLSGNVAIIYQLLGYLHHNRFTFPMPKMRVLLVDSTVRQNKYDQIEYMARLKCLFPEFTDRHLDNINKISRIISNRLHEIVISQRNNNLQALVRQFIILKILVLSNQHVLCKLNLSNQILDDILYISHDYGYDSTGKLTGDGEKKFACILLRPGISEEQIDNISAEMESYDFPVMITSIGCDGVRIED</sequence>
<gene>
    <name evidence="5" type="ORF">EAG_14581</name>
</gene>
<dbReference type="InterPro" id="IPR036554">
    <property type="entry name" value="GHMP_kinase_C_sf"/>
</dbReference>
<evidence type="ECO:0008006" key="7">
    <source>
        <dbReference type="Google" id="ProtNLM"/>
    </source>
</evidence>
<dbReference type="Gene3D" id="3.30.70.890">
    <property type="entry name" value="GHMP kinase, C-terminal domain"/>
    <property type="match status" value="1"/>
</dbReference>
<dbReference type="SUPFAM" id="SSF55060">
    <property type="entry name" value="GHMP Kinase, C-terminal domain"/>
    <property type="match status" value="1"/>
</dbReference>
<keyword evidence="6" id="KW-1185">Reference proteome</keyword>
<keyword evidence="2" id="KW-0808">Transferase</keyword>
<reference evidence="5 6" key="1">
    <citation type="journal article" date="2010" name="Science">
        <title>Genomic comparison of the ants Camponotus floridanus and Harpegnathos saltator.</title>
        <authorList>
            <person name="Bonasio R."/>
            <person name="Zhang G."/>
            <person name="Ye C."/>
            <person name="Mutti N.S."/>
            <person name="Fang X."/>
            <person name="Qin N."/>
            <person name="Donahue G."/>
            <person name="Yang P."/>
            <person name="Li Q."/>
            <person name="Li C."/>
            <person name="Zhang P."/>
            <person name="Huang Z."/>
            <person name="Berger S.L."/>
            <person name="Reinberg D."/>
            <person name="Wang J."/>
            <person name="Liebig J."/>
        </authorList>
    </citation>
    <scope>NUCLEOTIDE SEQUENCE [LARGE SCALE GENOMIC DNA]</scope>
    <source>
        <strain evidence="6">C129</strain>
    </source>
</reference>
<dbReference type="PANTHER" id="PTHR43290:SF2">
    <property type="entry name" value="MEVALONATE KINASE"/>
    <property type="match status" value="1"/>
</dbReference>
<evidence type="ECO:0000256" key="2">
    <source>
        <dbReference type="ARBA" id="ARBA00022679"/>
    </source>
</evidence>
<keyword evidence="1" id="KW-0963">Cytoplasm</keyword>
<protein>
    <recommendedName>
        <fullName evidence="7">Mevalonate kinase</fullName>
    </recommendedName>
</protein>
<dbReference type="Proteomes" id="UP000000311">
    <property type="component" value="Unassembled WGS sequence"/>
</dbReference>
<dbReference type="GO" id="GO:0019287">
    <property type="term" value="P:isopentenyl diphosphate biosynthetic process, mevalonate pathway"/>
    <property type="evidence" value="ECO:0007669"/>
    <property type="project" value="TreeGrafter"/>
</dbReference>
<dbReference type="OrthoDB" id="1652964at2759"/>
<dbReference type="EMBL" id="GL443249">
    <property type="protein sequence ID" value="EFN62319.1"/>
    <property type="molecule type" value="Genomic_DNA"/>
</dbReference>
<keyword evidence="3" id="KW-0418">Kinase</keyword>
<dbReference type="GO" id="GO:0005829">
    <property type="term" value="C:cytosol"/>
    <property type="evidence" value="ECO:0007669"/>
    <property type="project" value="TreeGrafter"/>
</dbReference>
<accession>E2AW62</accession>
<dbReference type="AlphaFoldDB" id="E2AW62"/>
<evidence type="ECO:0000313" key="5">
    <source>
        <dbReference type="EMBL" id="EFN62319.1"/>
    </source>
</evidence>
<dbReference type="GO" id="GO:0004496">
    <property type="term" value="F:mevalonate kinase activity"/>
    <property type="evidence" value="ECO:0007669"/>
    <property type="project" value="InterPro"/>
</dbReference>
<dbReference type="GO" id="GO:0005524">
    <property type="term" value="F:ATP binding"/>
    <property type="evidence" value="ECO:0007669"/>
    <property type="project" value="InterPro"/>
</dbReference>
<dbReference type="InParanoid" id="E2AW62"/>
<evidence type="ECO:0000256" key="3">
    <source>
        <dbReference type="ARBA" id="ARBA00022777"/>
    </source>
</evidence>
<evidence type="ECO:0000313" key="6">
    <source>
        <dbReference type="Proteomes" id="UP000000311"/>
    </source>
</evidence>
<dbReference type="InterPro" id="IPR006205">
    <property type="entry name" value="Mev_gal_kin"/>
</dbReference>